<feature type="domain" description="KIB1-4 beta-propeller" evidence="3">
    <location>
        <begin position="51"/>
        <end position="288"/>
    </location>
</feature>
<dbReference type="PANTHER" id="PTHR48047:SF8">
    <property type="entry name" value="FLAVONOL 3-O-GLUCOSYLTRANSFERASE UGT89B1"/>
    <property type="match status" value="1"/>
</dbReference>
<keyword evidence="2" id="KW-0808">Transferase</keyword>
<dbReference type="Proteomes" id="UP000655225">
    <property type="component" value="Unassembled WGS sequence"/>
</dbReference>
<evidence type="ECO:0000313" key="5">
    <source>
        <dbReference type="Proteomes" id="UP000655225"/>
    </source>
</evidence>
<gene>
    <name evidence="4" type="ORF">HHK36_029876</name>
</gene>
<dbReference type="AlphaFoldDB" id="A0A834YAB1"/>
<evidence type="ECO:0000256" key="2">
    <source>
        <dbReference type="ARBA" id="ARBA00022679"/>
    </source>
</evidence>
<protein>
    <recommendedName>
        <fullName evidence="3">KIB1-4 beta-propeller domain-containing protein</fullName>
    </recommendedName>
</protein>
<evidence type="ECO:0000313" key="4">
    <source>
        <dbReference type="EMBL" id="KAF8378533.1"/>
    </source>
</evidence>
<sequence length="772" mass="85962">MHEANCDLDFHVENMSLSTQMNRLKLHCLPASLPSPCLVFSHGKRNRSQTFFSIPKGQYCVKSIPELQQNLICTCSHGWLVMLAFYSDDCFLWNTASMEKIKLPPLKSFSHRACVLSSSPNDPNCIVLFTSSEGPFIRFCRPGSSEWFEYTFGSDGEIISEAIMHGGKIYCLTFLHRTLLMVDIDPHLAVRKLEVKIPDPSLPDTVRLSNYLIESCGEIFLVKKMYLGETTTKVRDFDVFKMDFLRMVWVRVESLGDRAFFISSTNCISCSSAESGIKGNSIYYFESEERERFVKAKVCAGLEKDAHVSSSSSSLYCFQHSLAEQERRSVIGQAMANSGGPHILVFPYPAQGHIIPLLHLTHQLAIRGLTITILVTPKNLPSLTPLLSQHPSIQTLVLPFPPHPSIPPGVENSKDLPVNSFGFMMRTLSDLYYPILHWFQSHPSPPVAILSDMFLGWTHHLASQLGIPRIVFSSSGALFIAIVYSLWRDLPKRHDPNVLISFPNIPNSPIFPWSHLSSVYRSYVEGEPISEFIRDGFLANIASWGIVLNSFSELEGVYLDHLRKELGHDRVWAVGPLLPLHDDPSTPGPTERSDIQSWLDTCQDDSVIYACFGSQDVLTNEETEVVAGGLERSGVRFIWAVKEATAGHAAGEYGVVPTGRGRVFDSLRVELGAGESLMAGVPLLAWPMGADQFANARLVVDELRVGLGVREGREIVPSSTELNRAINELMGENRLKNVRAMEVRRTAVEAIKEGGSSFIDLEGLVMDLSKKS</sequence>
<proteinExistence type="inferred from homology"/>
<comment type="caution">
    <text evidence="4">The sequence shown here is derived from an EMBL/GenBank/DDBJ whole genome shotgun (WGS) entry which is preliminary data.</text>
</comment>
<evidence type="ECO:0000256" key="1">
    <source>
        <dbReference type="ARBA" id="ARBA00009995"/>
    </source>
</evidence>
<name>A0A834YAB1_TETSI</name>
<keyword evidence="5" id="KW-1185">Reference proteome</keyword>
<dbReference type="EMBL" id="JABCRI010000023">
    <property type="protein sequence ID" value="KAF8378533.1"/>
    <property type="molecule type" value="Genomic_DNA"/>
</dbReference>
<dbReference type="GO" id="GO:0035251">
    <property type="term" value="F:UDP-glucosyltransferase activity"/>
    <property type="evidence" value="ECO:0007669"/>
    <property type="project" value="TreeGrafter"/>
</dbReference>
<dbReference type="FunFam" id="3.40.50.2000:FF:000143">
    <property type="entry name" value="UDP-glycosyltransferase 89B1"/>
    <property type="match status" value="1"/>
</dbReference>
<dbReference type="CDD" id="cd03784">
    <property type="entry name" value="GT1_Gtf-like"/>
    <property type="match status" value="1"/>
</dbReference>
<dbReference type="InterPro" id="IPR005174">
    <property type="entry name" value="KIB1-4_b-propeller"/>
</dbReference>
<dbReference type="OrthoDB" id="5835829at2759"/>
<reference evidence="4 5" key="1">
    <citation type="submission" date="2020-04" db="EMBL/GenBank/DDBJ databases">
        <title>Plant Genome Project.</title>
        <authorList>
            <person name="Zhang R.-G."/>
        </authorList>
    </citation>
    <scope>NUCLEOTIDE SEQUENCE [LARGE SCALE GENOMIC DNA]</scope>
    <source>
        <strain evidence="4">YNK0</strain>
        <tissue evidence="4">Leaf</tissue>
    </source>
</reference>
<comment type="similarity">
    <text evidence="1">Belongs to the UDP-glycosyltransferase family.</text>
</comment>
<dbReference type="PANTHER" id="PTHR48047">
    <property type="entry name" value="GLYCOSYLTRANSFERASE"/>
    <property type="match status" value="1"/>
</dbReference>
<evidence type="ECO:0000259" key="3">
    <source>
        <dbReference type="Pfam" id="PF03478"/>
    </source>
</evidence>
<organism evidence="4 5">
    <name type="scientific">Tetracentron sinense</name>
    <name type="common">Spur-leaf</name>
    <dbReference type="NCBI Taxonomy" id="13715"/>
    <lineage>
        <taxon>Eukaryota</taxon>
        <taxon>Viridiplantae</taxon>
        <taxon>Streptophyta</taxon>
        <taxon>Embryophyta</taxon>
        <taxon>Tracheophyta</taxon>
        <taxon>Spermatophyta</taxon>
        <taxon>Magnoliopsida</taxon>
        <taxon>Trochodendrales</taxon>
        <taxon>Trochodendraceae</taxon>
        <taxon>Tetracentron</taxon>
    </lineage>
</organism>
<accession>A0A834YAB1</accession>
<dbReference type="Pfam" id="PF03478">
    <property type="entry name" value="Beta-prop_KIB1-4"/>
    <property type="match status" value="1"/>
</dbReference>
<dbReference type="SUPFAM" id="SSF53756">
    <property type="entry name" value="UDP-Glycosyltransferase/glycogen phosphorylase"/>
    <property type="match status" value="1"/>
</dbReference>
<dbReference type="Gene3D" id="3.40.50.2000">
    <property type="entry name" value="Glycogen Phosphorylase B"/>
    <property type="match status" value="3"/>
</dbReference>
<dbReference type="InterPro" id="IPR002213">
    <property type="entry name" value="UDP_glucos_trans"/>
</dbReference>